<evidence type="ECO:0000313" key="3">
    <source>
        <dbReference type="Proteomes" id="UP000234512"/>
    </source>
</evidence>
<dbReference type="AntiFam" id="ANF00266">
    <property type="entry name" value="DNA repeat translations related to WP_020751851.1"/>
</dbReference>
<dbReference type="NCBIfam" id="NF040509">
    <property type="entry name" value="Lacto_palin_RPT"/>
    <property type="match status" value="1"/>
</dbReference>
<feature type="region of interest" description="Disordered" evidence="1">
    <location>
        <begin position="1"/>
        <end position="38"/>
    </location>
</feature>
<proteinExistence type="predicted"/>
<name>A0AB36XCQ7_LACPA</name>
<comment type="caution">
    <text evidence="2">The sequence shown here is derived from an EMBL/GenBank/DDBJ whole genome shotgun (WGS) entry which is preliminary data.</text>
</comment>
<reference evidence="2 3" key="1">
    <citation type="journal article" date="2018" name="Genome Announc.">
        <title>Draft Genome Sequence of Lactobacillus paracasei DUP 13076, Which Exhibits Potent Antipathogenic Effects against Salmonella enterica Serovars Enteritidis, Typhimurium, and Heidelberg.</title>
        <authorList>
            <person name="Muyyarikkandy M.S."/>
            <person name="Alqahtani F.H."/>
            <person name="Mandoiu I."/>
            <person name="Amalaradjou M.A."/>
        </authorList>
    </citation>
    <scope>NUCLEOTIDE SEQUENCE [LARGE SCALE GENOMIC DNA]</scope>
    <source>
        <strain evidence="2 3">DUP 13076</strain>
    </source>
</reference>
<dbReference type="EMBL" id="PKQJ01000004">
    <property type="protein sequence ID" value="PLC46891.1"/>
    <property type="molecule type" value="Genomic_DNA"/>
</dbReference>
<evidence type="ECO:0000313" key="2">
    <source>
        <dbReference type="EMBL" id="PLC46891.1"/>
    </source>
</evidence>
<dbReference type="AlphaFoldDB" id="A0AB36XCQ7"/>
<protein>
    <submittedName>
        <fullName evidence="2">Transcriptional regulator</fullName>
    </submittedName>
</protein>
<organism evidence="2 3">
    <name type="scientific">Lacticaseibacillus paracasei</name>
    <name type="common">Lactobacillus paracasei</name>
    <dbReference type="NCBI Taxonomy" id="1597"/>
    <lineage>
        <taxon>Bacteria</taxon>
        <taxon>Bacillati</taxon>
        <taxon>Bacillota</taxon>
        <taxon>Bacilli</taxon>
        <taxon>Lactobacillales</taxon>
        <taxon>Lactobacillaceae</taxon>
        <taxon>Lacticaseibacillus</taxon>
    </lineage>
</organism>
<dbReference type="Proteomes" id="UP000234512">
    <property type="component" value="Unassembled WGS sequence"/>
</dbReference>
<gene>
    <name evidence="2" type="ORF">C0Q90_05170</name>
</gene>
<accession>A0AB36XCQ7</accession>
<sequence>MQSQKPACKDLGHNGQRPTIAPEATYTSVSKRDSSRSV</sequence>
<evidence type="ECO:0000256" key="1">
    <source>
        <dbReference type="SAM" id="MobiDB-lite"/>
    </source>
</evidence>